<dbReference type="AlphaFoldDB" id="A0AAV7TA80"/>
<evidence type="ECO:0000313" key="1">
    <source>
        <dbReference type="EMBL" id="KAJ1173234.1"/>
    </source>
</evidence>
<dbReference type="Proteomes" id="UP001066276">
    <property type="component" value="Chromosome 4_1"/>
</dbReference>
<accession>A0AAV7TA80</accession>
<gene>
    <name evidence="1" type="ORF">NDU88_005073</name>
</gene>
<dbReference type="EMBL" id="JANPWB010000007">
    <property type="protein sequence ID" value="KAJ1173234.1"/>
    <property type="molecule type" value="Genomic_DNA"/>
</dbReference>
<keyword evidence="2" id="KW-1185">Reference proteome</keyword>
<proteinExistence type="predicted"/>
<reference evidence="1" key="1">
    <citation type="journal article" date="2022" name="bioRxiv">
        <title>Sequencing and chromosome-scale assembly of the giantPleurodeles waltlgenome.</title>
        <authorList>
            <person name="Brown T."/>
            <person name="Elewa A."/>
            <person name="Iarovenko S."/>
            <person name="Subramanian E."/>
            <person name="Araus A.J."/>
            <person name="Petzold A."/>
            <person name="Susuki M."/>
            <person name="Suzuki K.-i.T."/>
            <person name="Hayashi T."/>
            <person name="Toyoda A."/>
            <person name="Oliveira C."/>
            <person name="Osipova E."/>
            <person name="Leigh N.D."/>
            <person name="Simon A."/>
            <person name="Yun M.H."/>
        </authorList>
    </citation>
    <scope>NUCLEOTIDE SEQUENCE</scope>
    <source>
        <strain evidence="1">20211129_DDA</strain>
        <tissue evidence="1">Liver</tissue>
    </source>
</reference>
<name>A0AAV7TA80_PLEWA</name>
<protein>
    <submittedName>
        <fullName evidence="1">Uncharacterized protein</fullName>
    </submittedName>
</protein>
<comment type="caution">
    <text evidence="1">The sequence shown here is derived from an EMBL/GenBank/DDBJ whole genome shotgun (WGS) entry which is preliminary data.</text>
</comment>
<evidence type="ECO:0000313" key="2">
    <source>
        <dbReference type="Proteomes" id="UP001066276"/>
    </source>
</evidence>
<organism evidence="1 2">
    <name type="scientific">Pleurodeles waltl</name>
    <name type="common">Iberian ribbed newt</name>
    <dbReference type="NCBI Taxonomy" id="8319"/>
    <lineage>
        <taxon>Eukaryota</taxon>
        <taxon>Metazoa</taxon>
        <taxon>Chordata</taxon>
        <taxon>Craniata</taxon>
        <taxon>Vertebrata</taxon>
        <taxon>Euteleostomi</taxon>
        <taxon>Amphibia</taxon>
        <taxon>Batrachia</taxon>
        <taxon>Caudata</taxon>
        <taxon>Salamandroidea</taxon>
        <taxon>Salamandridae</taxon>
        <taxon>Pleurodelinae</taxon>
        <taxon>Pleurodeles</taxon>
    </lineage>
</organism>
<sequence length="127" mass="13665">MTERAEHLRLVARYVQSTNQTVGKKRRAALASNSAKRDLPSLAVTWHPRGISFEAPYLPRAEASEWLVSLAHGAGKRPHQAGVAGMLDGAPRICVDRGCHSPPLCSAARGRLRPPLGAVKIREQAAG</sequence>